<gene>
    <name evidence="1" type="ORF">C0J50_5923</name>
</gene>
<evidence type="ECO:0000313" key="1">
    <source>
        <dbReference type="EMBL" id="KAI5609428.1"/>
    </source>
</evidence>
<reference evidence="1" key="1">
    <citation type="submission" date="2018-07" db="EMBL/GenBank/DDBJ databases">
        <title>Comparative genomics of catfishes provides insights into carnivory and benthic adaptation.</title>
        <authorList>
            <person name="Zhang Y."/>
            <person name="Wang D."/>
            <person name="Peng Z."/>
            <person name="Zheng S."/>
            <person name="Shao F."/>
            <person name="Tao W."/>
        </authorList>
    </citation>
    <scope>NUCLEOTIDE SEQUENCE</scope>
    <source>
        <strain evidence="1">Chongqing</strain>
    </source>
</reference>
<keyword evidence="2" id="KW-1185">Reference proteome</keyword>
<dbReference type="EMBL" id="MU578245">
    <property type="protein sequence ID" value="KAI5609428.1"/>
    <property type="molecule type" value="Genomic_DNA"/>
</dbReference>
<accession>A0AAD5A3T6</accession>
<sequence length="68" mass="7496">MAEEERVSHPGFIPARYSALLIISSSPEQNIQDFIAPELHRALRAVYEPSSEIKTGFSSECVDSLGAF</sequence>
<proteinExistence type="predicted"/>
<protein>
    <submittedName>
        <fullName evidence="1">Uncharacterized protein</fullName>
    </submittedName>
</protein>
<dbReference type="Proteomes" id="UP001205998">
    <property type="component" value="Unassembled WGS sequence"/>
</dbReference>
<dbReference type="AlphaFoldDB" id="A0AAD5A3T6"/>
<name>A0AAD5A3T6_SILAS</name>
<organism evidence="1 2">
    <name type="scientific">Silurus asotus</name>
    <name type="common">Amur catfish</name>
    <name type="synonym">Parasilurus asotus</name>
    <dbReference type="NCBI Taxonomy" id="30991"/>
    <lineage>
        <taxon>Eukaryota</taxon>
        <taxon>Metazoa</taxon>
        <taxon>Chordata</taxon>
        <taxon>Craniata</taxon>
        <taxon>Vertebrata</taxon>
        <taxon>Euteleostomi</taxon>
        <taxon>Actinopterygii</taxon>
        <taxon>Neopterygii</taxon>
        <taxon>Teleostei</taxon>
        <taxon>Ostariophysi</taxon>
        <taxon>Siluriformes</taxon>
        <taxon>Siluridae</taxon>
        <taxon>Silurus</taxon>
    </lineage>
</organism>
<evidence type="ECO:0000313" key="2">
    <source>
        <dbReference type="Proteomes" id="UP001205998"/>
    </source>
</evidence>
<comment type="caution">
    <text evidence="1">The sequence shown here is derived from an EMBL/GenBank/DDBJ whole genome shotgun (WGS) entry which is preliminary data.</text>
</comment>